<feature type="region of interest" description="Disordered" evidence="1">
    <location>
        <begin position="63"/>
        <end position="122"/>
    </location>
</feature>
<evidence type="ECO:0000313" key="2">
    <source>
        <dbReference type="EMBL" id="KAB1204268.1"/>
    </source>
</evidence>
<protein>
    <submittedName>
        <fullName evidence="2">Uncharacterized protein</fullName>
    </submittedName>
</protein>
<keyword evidence="3" id="KW-1185">Reference proteome</keyword>
<organism evidence="2 3">
    <name type="scientific">Morella rubra</name>
    <name type="common">Chinese bayberry</name>
    <dbReference type="NCBI Taxonomy" id="262757"/>
    <lineage>
        <taxon>Eukaryota</taxon>
        <taxon>Viridiplantae</taxon>
        <taxon>Streptophyta</taxon>
        <taxon>Embryophyta</taxon>
        <taxon>Tracheophyta</taxon>
        <taxon>Spermatophyta</taxon>
        <taxon>Magnoliopsida</taxon>
        <taxon>eudicotyledons</taxon>
        <taxon>Gunneridae</taxon>
        <taxon>Pentapetalae</taxon>
        <taxon>rosids</taxon>
        <taxon>fabids</taxon>
        <taxon>Fagales</taxon>
        <taxon>Myricaceae</taxon>
        <taxon>Morella</taxon>
    </lineage>
</organism>
<accession>A0A6A1UWR8</accession>
<evidence type="ECO:0000256" key="1">
    <source>
        <dbReference type="SAM" id="MobiDB-lite"/>
    </source>
</evidence>
<gene>
    <name evidence="2" type="ORF">CJ030_MR8G009056</name>
</gene>
<dbReference type="AlphaFoldDB" id="A0A6A1UWR8"/>
<evidence type="ECO:0000313" key="3">
    <source>
        <dbReference type="Proteomes" id="UP000516437"/>
    </source>
</evidence>
<comment type="caution">
    <text evidence="2">The sequence shown here is derived from an EMBL/GenBank/DDBJ whole genome shotgun (WGS) entry which is preliminary data.</text>
</comment>
<reference evidence="2 3" key="1">
    <citation type="journal article" date="2019" name="Plant Biotechnol. J.">
        <title>The red bayberry genome and genetic basis of sex determination.</title>
        <authorList>
            <person name="Jia H.M."/>
            <person name="Jia H.J."/>
            <person name="Cai Q.L."/>
            <person name="Wang Y."/>
            <person name="Zhao H.B."/>
            <person name="Yang W.F."/>
            <person name="Wang G.Y."/>
            <person name="Li Y.H."/>
            <person name="Zhan D.L."/>
            <person name="Shen Y.T."/>
            <person name="Niu Q.F."/>
            <person name="Chang L."/>
            <person name="Qiu J."/>
            <person name="Zhao L."/>
            <person name="Xie H.B."/>
            <person name="Fu W.Y."/>
            <person name="Jin J."/>
            <person name="Li X.W."/>
            <person name="Jiao Y."/>
            <person name="Zhou C.C."/>
            <person name="Tu T."/>
            <person name="Chai C.Y."/>
            <person name="Gao J.L."/>
            <person name="Fan L.J."/>
            <person name="van de Weg E."/>
            <person name="Wang J.Y."/>
            <person name="Gao Z.S."/>
        </authorList>
    </citation>
    <scope>NUCLEOTIDE SEQUENCE [LARGE SCALE GENOMIC DNA]</scope>
    <source>
        <tissue evidence="2">Leaves</tissue>
    </source>
</reference>
<proteinExistence type="predicted"/>
<sequence length="122" mass="13158">MDVDVAFNHDCLNGTVEGEVTAMGSGNPLIVAHVNNLDHSLDQLKILEDDVAPIASPRISPTRKIASKNRLGVSPANNLDHLSRQQSGDELEDSGDEATSSASPKSVVMRRKLRMVPDLEDD</sequence>
<dbReference type="EMBL" id="RXIC02000026">
    <property type="protein sequence ID" value="KAB1204268.1"/>
    <property type="molecule type" value="Genomic_DNA"/>
</dbReference>
<name>A0A6A1UWR8_9ROSI</name>
<dbReference type="Proteomes" id="UP000516437">
    <property type="component" value="Chromosome 8"/>
</dbReference>